<name>A0A5J5BCF8_9ASTE</name>
<dbReference type="Proteomes" id="UP000325577">
    <property type="component" value="Linkage Group LG14"/>
</dbReference>
<accession>A0A5J5BCF8</accession>
<reference evidence="1 2" key="1">
    <citation type="submission" date="2019-09" db="EMBL/GenBank/DDBJ databases">
        <title>A chromosome-level genome assembly of the Chinese tupelo Nyssa sinensis.</title>
        <authorList>
            <person name="Yang X."/>
            <person name="Kang M."/>
            <person name="Yang Y."/>
            <person name="Xiong H."/>
            <person name="Wang M."/>
            <person name="Zhang Z."/>
            <person name="Wang Z."/>
            <person name="Wu H."/>
            <person name="Ma T."/>
            <person name="Liu J."/>
            <person name="Xi Z."/>
        </authorList>
    </citation>
    <scope>NUCLEOTIDE SEQUENCE [LARGE SCALE GENOMIC DNA]</scope>
    <source>
        <strain evidence="1">J267</strain>
        <tissue evidence="1">Leaf</tissue>
    </source>
</reference>
<dbReference type="AlphaFoldDB" id="A0A5J5BCF8"/>
<gene>
    <name evidence="1" type="ORF">F0562_025593</name>
</gene>
<evidence type="ECO:0000313" key="2">
    <source>
        <dbReference type="Proteomes" id="UP000325577"/>
    </source>
</evidence>
<sequence length="105" mass="11274">MGLLVLQTGWKGYSWEMQTGVRVGCVAATGVAIGGDDDAAAGIYKERNGVEKPEEEQQQLLRQSSSSGAWCCTVWGLSGVVAQQQHVPLRGVGWLRLNSSRAALR</sequence>
<protein>
    <submittedName>
        <fullName evidence="1">Uncharacterized protein</fullName>
    </submittedName>
</protein>
<dbReference type="EMBL" id="CM018037">
    <property type="protein sequence ID" value="KAA8538901.1"/>
    <property type="molecule type" value="Genomic_DNA"/>
</dbReference>
<organism evidence="1 2">
    <name type="scientific">Nyssa sinensis</name>
    <dbReference type="NCBI Taxonomy" id="561372"/>
    <lineage>
        <taxon>Eukaryota</taxon>
        <taxon>Viridiplantae</taxon>
        <taxon>Streptophyta</taxon>
        <taxon>Embryophyta</taxon>
        <taxon>Tracheophyta</taxon>
        <taxon>Spermatophyta</taxon>
        <taxon>Magnoliopsida</taxon>
        <taxon>eudicotyledons</taxon>
        <taxon>Gunneridae</taxon>
        <taxon>Pentapetalae</taxon>
        <taxon>asterids</taxon>
        <taxon>Cornales</taxon>
        <taxon>Nyssaceae</taxon>
        <taxon>Nyssa</taxon>
    </lineage>
</organism>
<keyword evidence="2" id="KW-1185">Reference proteome</keyword>
<proteinExistence type="predicted"/>
<evidence type="ECO:0000313" key="1">
    <source>
        <dbReference type="EMBL" id="KAA8538901.1"/>
    </source>
</evidence>